<sequence length="87" mass="10124">MPFPKPLVLSWIVLGILGCHWFYCKWLCFLVFTMKPATTCTVLCNLDSLGRLLTSTIMFFKKNLCHISSNRSFPSMHICHHIQRFMA</sequence>
<keyword evidence="1" id="KW-0472">Membrane</keyword>
<keyword evidence="1" id="KW-1133">Transmembrane helix</keyword>
<evidence type="ECO:0000256" key="1">
    <source>
        <dbReference type="SAM" id="Phobius"/>
    </source>
</evidence>
<organism evidence="2">
    <name type="scientific">Amblyomma cajennense</name>
    <name type="common">Cayenne tick</name>
    <name type="synonym">Acarus cajennensis</name>
    <dbReference type="NCBI Taxonomy" id="34607"/>
    <lineage>
        <taxon>Eukaryota</taxon>
        <taxon>Metazoa</taxon>
        <taxon>Ecdysozoa</taxon>
        <taxon>Arthropoda</taxon>
        <taxon>Chelicerata</taxon>
        <taxon>Arachnida</taxon>
        <taxon>Acari</taxon>
        <taxon>Parasitiformes</taxon>
        <taxon>Ixodida</taxon>
        <taxon>Ixodoidea</taxon>
        <taxon>Ixodidae</taxon>
        <taxon>Amblyomminae</taxon>
        <taxon>Amblyomma</taxon>
    </lineage>
</organism>
<protein>
    <submittedName>
        <fullName evidence="2">Putative secreted protein</fullName>
    </submittedName>
</protein>
<name>A0A023FBF9_AMBCJ</name>
<evidence type="ECO:0000313" key="2">
    <source>
        <dbReference type="EMBL" id="JAC18827.1"/>
    </source>
</evidence>
<dbReference type="EMBL" id="GBBK01005655">
    <property type="protein sequence ID" value="JAC18827.1"/>
    <property type="molecule type" value="mRNA"/>
</dbReference>
<dbReference type="AlphaFoldDB" id="A0A023FBF9"/>
<reference evidence="2" key="1">
    <citation type="submission" date="2014-03" db="EMBL/GenBank/DDBJ databases">
        <title>The sialotranscriptome of Amblyomma triste, Amblyomma parvum and Amblyomma cajennense ticks, uncovered by 454-based RNA-seq.</title>
        <authorList>
            <person name="Garcia G.R."/>
            <person name="Gardinassi L.G."/>
            <person name="Ribeiro J.M."/>
            <person name="Anatriello E."/>
            <person name="Ferreira B.R."/>
            <person name="Moreira H.N."/>
            <person name="Mafra C."/>
            <person name="Olegario M.M."/>
            <person name="Szabo P.J."/>
            <person name="Miranda-Santos I.K."/>
            <person name="Maruyama S.R."/>
        </authorList>
    </citation>
    <scope>NUCLEOTIDE SEQUENCE</scope>
    <source>
        <strain evidence="2">Uberlandia</strain>
        <tissue evidence="2">Salivary glands</tissue>
    </source>
</reference>
<keyword evidence="1" id="KW-0812">Transmembrane</keyword>
<accession>A0A023FBF9</accession>
<feature type="transmembrane region" description="Helical" evidence="1">
    <location>
        <begin position="6"/>
        <end position="24"/>
    </location>
</feature>
<dbReference type="PROSITE" id="PS51257">
    <property type="entry name" value="PROKAR_LIPOPROTEIN"/>
    <property type="match status" value="1"/>
</dbReference>
<proteinExistence type="evidence at transcript level"/>